<dbReference type="InterPro" id="IPR011989">
    <property type="entry name" value="ARM-like"/>
</dbReference>
<proteinExistence type="predicted"/>
<protein>
    <recommendedName>
        <fullName evidence="3">Zinc-ribbon domain-containing protein</fullName>
    </recommendedName>
</protein>
<dbReference type="PROSITE" id="PS50077">
    <property type="entry name" value="HEAT_REPEAT"/>
    <property type="match status" value="1"/>
</dbReference>
<dbReference type="InterPro" id="IPR016024">
    <property type="entry name" value="ARM-type_fold"/>
</dbReference>
<dbReference type="InterPro" id="IPR021133">
    <property type="entry name" value="HEAT_type_2"/>
</dbReference>
<dbReference type="SUPFAM" id="SSF48371">
    <property type="entry name" value="ARM repeat"/>
    <property type="match status" value="1"/>
</dbReference>
<evidence type="ECO:0000313" key="2">
    <source>
        <dbReference type="Proteomes" id="UP000234857"/>
    </source>
</evidence>
<accession>A0A2N5ZGL2</accession>
<comment type="caution">
    <text evidence="1">The sequence shown here is derived from an EMBL/GenBank/DDBJ whole genome shotgun (WGS) entry which is preliminary data.</text>
</comment>
<dbReference type="EMBL" id="PKTG01000081">
    <property type="protein sequence ID" value="PLX17837.1"/>
    <property type="molecule type" value="Genomic_DNA"/>
</dbReference>
<dbReference type="InterPro" id="IPR004155">
    <property type="entry name" value="PBS_lyase_HEAT"/>
</dbReference>
<evidence type="ECO:0000313" key="1">
    <source>
        <dbReference type="EMBL" id="PLX17837.1"/>
    </source>
</evidence>
<name>A0A2N5ZGL2_MUIH1</name>
<dbReference type="AlphaFoldDB" id="A0A2N5ZGL2"/>
<dbReference type="Proteomes" id="UP000234857">
    <property type="component" value="Unassembled WGS sequence"/>
</dbReference>
<gene>
    <name evidence="1" type="ORF">C0601_06230</name>
</gene>
<dbReference type="SMART" id="SM00567">
    <property type="entry name" value="EZ_HEAT"/>
    <property type="match status" value="2"/>
</dbReference>
<sequence>MNFDEIKEKLFSEDDSDVFTALSNIENNPDEGYGKILLERIKKEKNNFIVIKIMEIASKIESDELIEGIFRNLKNTKDEYIKATLIKLLSNSTEKDYKEFIKTNLFNQDDRVRANAVECVENLKMKEAVPDLVKLLKDNSARVKINAAKALYRFGDERMLKVFEKLLYSKDRFVGESVLHTLKVIGGEKTYAILKDFLDNCKNERLTIKLLDIFADIGKEDVIHLIRQRTTGHNPKVQESAQFAIKRILKRQNDIKRCSSCGSVSKAGMKFCGSCGKSLV</sequence>
<reference evidence="1 2" key="1">
    <citation type="submission" date="2017-11" db="EMBL/GenBank/DDBJ databases">
        <title>Genome-resolved metagenomics identifies genetic mobility, metabolic interactions, and unexpected diversity in perchlorate-reducing communities.</title>
        <authorList>
            <person name="Barnum T.P."/>
            <person name="Figueroa I.A."/>
            <person name="Carlstrom C.I."/>
            <person name="Lucas L.N."/>
            <person name="Engelbrektson A.L."/>
            <person name="Coates J.D."/>
        </authorList>
    </citation>
    <scope>NUCLEOTIDE SEQUENCE [LARGE SCALE GENOMIC DNA]</scope>
    <source>
        <strain evidence="1">BM706</strain>
    </source>
</reference>
<dbReference type="Pfam" id="PF13646">
    <property type="entry name" value="HEAT_2"/>
    <property type="match status" value="1"/>
</dbReference>
<evidence type="ECO:0008006" key="3">
    <source>
        <dbReference type="Google" id="ProtNLM"/>
    </source>
</evidence>
<dbReference type="Gene3D" id="1.25.10.10">
    <property type="entry name" value="Leucine-rich Repeat Variant"/>
    <property type="match status" value="1"/>
</dbReference>
<organism evidence="1 2">
    <name type="scientific">Muiribacterium halophilum</name>
    <dbReference type="NCBI Taxonomy" id="2053465"/>
    <lineage>
        <taxon>Bacteria</taxon>
        <taxon>Candidatus Muiribacteriota</taxon>
        <taxon>Candidatus Muiribacteriia</taxon>
        <taxon>Candidatus Muiribacteriales</taxon>
        <taxon>Candidatus Muiribacteriaceae</taxon>
        <taxon>Candidatus Muiribacterium</taxon>
    </lineage>
</organism>